<sequence>MNNKMRIGALVFALAAPLANAATELTVYTALESDQLRHYKKAFESQYPDIDIKWVRDSTGIMTAKILAEKDNPQADVVWGLSATSMMVFDNLDMLQAYKPEGSDSLYESFRDMRDQPTWVGMDAWIAGICVNTIELEKNNLEMPQSWADLTKPEYKGHIVMPNPSSSGTGFLDVSAWLQLFGEEDGWRYMDKLHQNIARYTHSGSQPCHLAATGEATMGVSFAFRGAKLKKQKAPIDLVFPSEGIGWDMEAAAIVKGTEQLEAAKKLMDFAVSKEANKLYNQSYAVVALPGVAKPIEHYPEQPESMMIKNDFKWVAANRDSILQEWMNRYDSKSDAK</sequence>
<keyword evidence="1" id="KW-0732">Signal</keyword>
<protein>
    <submittedName>
        <fullName evidence="2">Phosphonate ABC transporter substrate-binding protein</fullName>
    </submittedName>
</protein>
<dbReference type="GO" id="GO:0030976">
    <property type="term" value="F:thiamine pyrophosphate binding"/>
    <property type="evidence" value="ECO:0007669"/>
    <property type="project" value="TreeGrafter"/>
</dbReference>
<dbReference type="InterPro" id="IPR026045">
    <property type="entry name" value="Ferric-bd"/>
</dbReference>
<dbReference type="PATRIC" id="fig|693.5.peg.139"/>
<dbReference type="PANTHER" id="PTHR30006">
    <property type="entry name" value="THIAMINE-BINDING PERIPLASMIC PROTEIN-RELATED"/>
    <property type="match status" value="1"/>
</dbReference>
<dbReference type="AlphaFoldDB" id="A0A0M0HTE2"/>
<dbReference type="NCBIfam" id="TIGR03261">
    <property type="entry name" value="phnS2"/>
    <property type="match status" value="1"/>
</dbReference>
<dbReference type="SUPFAM" id="SSF53850">
    <property type="entry name" value="Periplasmic binding protein-like II"/>
    <property type="match status" value="1"/>
</dbReference>
<evidence type="ECO:0000313" key="3">
    <source>
        <dbReference type="Proteomes" id="UP000037515"/>
    </source>
</evidence>
<proteinExistence type="predicted"/>
<comment type="caution">
    <text evidence="2">The sequence shown here is derived from an EMBL/GenBank/DDBJ whole genome shotgun (WGS) entry which is preliminary data.</text>
</comment>
<dbReference type="PIRSF" id="PIRSF002825">
    <property type="entry name" value="CfbpA"/>
    <property type="match status" value="1"/>
</dbReference>
<dbReference type="PANTHER" id="PTHR30006:SF2">
    <property type="entry name" value="ABC TRANSPORTER SUBSTRATE-BINDING PROTEIN"/>
    <property type="match status" value="1"/>
</dbReference>
<dbReference type="STRING" id="693.AKJ17_00685"/>
<dbReference type="Proteomes" id="UP000037515">
    <property type="component" value="Unassembled WGS sequence"/>
</dbReference>
<dbReference type="GO" id="GO:0015888">
    <property type="term" value="P:thiamine transport"/>
    <property type="evidence" value="ECO:0007669"/>
    <property type="project" value="TreeGrafter"/>
</dbReference>
<dbReference type="Gene3D" id="3.40.190.10">
    <property type="entry name" value="Periplasmic binding protein-like II"/>
    <property type="match status" value="2"/>
</dbReference>
<dbReference type="EMBL" id="LHPJ01000001">
    <property type="protein sequence ID" value="KOO05345.1"/>
    <property type="molecule type" value="Genomic_DNA"/>
</dbReference>
<evidence type="ECO:0000313" key="2">
    <source>
        <dbReference type="EMBL" id="KOO05345.1"/>
    </source>
</evidence>
<accession>A0A0M0HTE2</accession>
<dbReference type="InterPro" id="IPR017663">
    <property type="entry name" value="ABC_2-AEP-bd"/>
</dbReference>
<dbReference type="Pfam" id="PF13343">
    <property type="entry name" value="SBP_bac_6"/>
    <property type="match status" value="1"/>
</dbReference>
<keyword evidence="3" id="KW-1185">Reference proteome</keyword>
<name>A0A0M0HTE2_VIBNE</name>
<dbReference type="GO" id="GO:0030288">
    <property type="term" value="C:outer membrane-bounded periplasmic space"/>
    <property type="evidence" value="ECO:0007669"/>
    <property type="project" value="TreeGrafter"/>
</dbReference>
<organism evidence="2 3">
    <name type="scientific">Vibrio nereis</name>
    <dbReference type="NCBI Taxonomy" id="693"/>
    <lineage>
        <taxon>Bacteria</taxon>
        <taxon>Pseudomonadati</taxon>
        <taxon>Pseudomonadota</taxon>
        <taxon>Gammaproteobacteria</taxon>
        <taxon>Vibrionales</taxon>
        <taxon>Vibrionaceae</taxon>
        <taxon>Vibrio</taxon>
    </lineage>
</organism>
<dbReference type="RefSeq" id="WP_053393857.1">
    <property type="nucleotide sequence ID" value="NZ_LHPJ01000001.1"/>
</dbReference>
<dbReference type="GO" id="GO:0030975">
    <property type="term" value="F:thiamine binding"/>
    <property type="evidence" value="ECO:0007669"/>
    <property type="project" value="TreeGrafter"/>
</dbReference>
<gene>
    <name evidence="2" type="ORF">AKJ17_00685</name>
</gene>
<reference evidence="3" key="1">
    <citation type="submission" date="2015-08" db="EMBL/GenBank/DDBJ databases">
        <title>Vibrio galatheae sp. nov., a novel member of the Vibrionaceae family isolated from the Solomon Islands.</title>
        <authorList>
            <person name="Giubergia S."/>
            <person name="Machado H."/>
            <person name="Mateiu R.V."/>
            <person name="Gram L."/>
        </authorList>
    </citation>
    <scope>NUCLEOTIDE SEQUENCE [LARGE SCALE GENOMIC DNA]</scope>
    <source>
        <strain evidence="3">DSM 19584</strain>
    </source>
</reference>
<dbReference type="CDD" id="cd13544">
    <property type="entry name" value="PBP2_Fbp_like_1"/>
    <property type="match status" value="1"/>
</dbReference>
<evidence type="ECO:0000256" key="1">
    <source>
        <dbReference type="ARBA" id="ARBA00022729"/>
    </source>
</evidence>